<feature type="domain" description="Kinesin motor" evidence="7">
    <location>
        <begin position="1"/>
        <end position="317"/>
    </location>
</feature>
<evidence type="ECO:0000313" key="8">
    <source>
        <dbReference type="EMBL" id="KAJ8609608.1"/>
    </source>
</evidence>
<name>A0AAD7UJS1_9STRA</name>
<evidence type="ECO:0000256" key="1">
    <source>
        <dbReference type="ARBA" id="ARBA00022741"/>
    </source>
</evidence>
<dbReference type="Proteomes" id="UP001230188">
    <property type="component" value="Unassembled WGS sequence"/>
</dbReference>
<dbReference type="GO" id="GO:0005871">
    <property type="term" value="C:kinesin complex"/>
    <property type="evidence" value="ECO:0007669"/>
    <property type="project" value="TreeGrafter"/>
</dbReference>
<comment type="caution">
    <text evidence="8">The sequence shown here is derived from an EMBL/GenBank/DDBJ whole genome shotgun (WGS) entry which is preliminary data.</text>
</comment>
<gene>
    <name evidence="8" type="ORF">CTAYLR_006263</name>
</gene>
<organism evidence="8 9">
    <name type="scientific">Chrysophaeum taylorii</name>
    <dbReference type="NCBI Taxonomy" id="2483200"/>
    <lineage>
        <taxon>Eukaryota</taxon>
        <taxon>Sar</taxon>
        <taxon>Stramenopiles</taxon>
        <taxon>Ochrophyta</taxon>
        <taxon>Pelagophyceae</taxon>
        <taxon>Pelagomonadales</taxon>
        <taxon>Pelagomonadaceae</taxon>
        <taxon>Chrysophaeum</taxon>
    </lineage>
</organism>
<dbReference type="Gene3D" id="2.20.70.10">
    <property type="match status" value="1"/>
</dbReference>
<feature type="compositionally biased region" description="Low complexity" evidence="5">
    <location>
        <begin position="538"/>
        <end position="562"/>
    </location>
</feature>
<dbReference type="SUPFAM" id="SSF52540">
    <property type="entry name" value="P-loop containing nucleoside triphosphate hydrolases"/>
    <property type="match status" value="1"/>
</dbReference>
<feature type="region of interest" description="Disordered" evidence="5">
    <location>
        <begin position="354"/>
        <end position="386"/>
    </location>
</feature>
<dbReference type="InterPro" id="IPR036961">
    <property type="entry name" value="Kinesin_motor_dom_sf"/>
</dbReference>
<accession>A0AAD7UJS1</accession>
<dbReference type="PRINTS" id="PR00380">
    <property type="entry name" value="KINESINHEAVY"/>
</dbReference>
<dbReference type="PROSITE" id="PS00411">
    <property type="entry name" value="KINESIN_MOTOR_1"/>
    <property type="match status" value="1"/>
</dbReference>
<dbReference type="EMBL" id="JAQMWT010000136">
    <property type="protein sequence ID" value="KAJ8609608.1"/>
    <property type="molecule type" value="Genomic_DNA"/>
</dbReference>
<sequence length="657" mass="70252">MRVYARLRPTSEREASEATASRAVDDAVTVELPAGGARRFRFDRVFDENATQGDVFTEVALPAVAAVTRGSNATVLAYGQTGTGKTHTMLGHDVASLAAECEAQRGRPEGDGRRGLVPRALAALFEEERRVRVSYVELYQERVVDLLADESGDLEVRDDPVAGVVLVGAEIVEVCSEAEVLQVLWHGAQKRAVGATELNERSSRSHTVLTALVDGARLTLVDLAGSEKWRSHQLKTTSAARIKEMTSINQSLTALAKCIAALADEKIHVPYRDSKLTRVLRDSFGPGSAFVATLSPSIEAVEETLSTLDFARRAVRVKVLDKQLVGDDDDDVPALKRALAKAKARVSKLEKDLADERRRNRRDGTTKHYRDALRAAPPLPDDVPPALRDRLALMEDSLLAHADEAAAATKAERDALKRERDFALKSANRAKAQLKQLRHDVAGDAKRKAPDPSSTPKKKPVPTPKRRPKPALGADAQAILAAAGLDPQDLALAKTIAERRRRRNGQKAAAAAAAKSPPPAATVSTSKARAKSSVSATALPRASPASNPAAAPQPAPSASCSSISSSDAATLVLLNGDACPTTTTTTTTVAAPPVAVFRGNQSLPRTAIATTTTKATKPPITRHLDAATGVYYYYDRRTRTTSWDPPADYPATTTTTT</sequence>
<feature type="compositionally biased region" description="Basic residues" evidence="5">
    <location>
        <begin position="456"/>
        <end position="469"/>
    </location>
</feature>
<feature type="region of interest" description="Disordered" evidence="5">
    <location>
        <begin position="499"/>
        <end position="562"/>
    </location>
</feature>
<dbReference type="CDD" id="cd00201">
    <property type="entry name" value="WW"/>
    <property type="match status" value="1"/>
</dbReference>
<dbReference type="AlphaFoldDB" id="A0AAD7UJS1"/>
<dbReference type="CDD" id="cd00106">
    <property type="entry name" value="KISc"/>
    <property type="match status" value="1"/>
</dbReference>
<dbReference type="InterPro" id="IPR027417">
    <property type="entry name" value="P-loop_NTPase"/>
</dbReference>
<evidence type="ECO:0000259" key="6">
    <source>
        <dbReference type="PROSITE" id="PS50020"/>
    </source>
</evidence>
<dbReference type="GO" id="GO:0008017">
    <property type="term" value="F:microtubule binding"/>
    <property type="evidence" value="ECO:0007669"/>
    <property type="project" value="InterPro"/>
</dbReference>
<feature type="region of interest" description="Disordered" evidence="5">
    <location>
        <begin position="1"/>
        <end position="20"/>
    </location>
</feature>
<dbReference type="InterPro" id="IPR001202">
    <property type="entry name" value="WW_dom"/>
</dbReference>
<dbReference type="InterPro" id="IPR019821">
    <property type="entry name" value="Kinesin_motor_CS"/>
</dbReference>
<feature type="binding site" evidence="3">
    <location>
        <begin position="79"/>
        <end position="86"/>
    </location>
    <ligand>
        <name>ATP</name>
        <dbReference type="ChEBI" id="CHEBI:30616"/>
    </ligand>
</feature>
<evidence type="ECO:0000256" key="3">
    <source>
        <dbReference type="PROSITE-ProRule" id="PRU00283"/>
    </source>
</evidence>
<evidence type="ECO:0000256" key="4">
    <source>
        <dbReference type="RuleBase" id="RU000394"/>
    </source>
</evidence>
<keyword evidence="2 3" id="KW-0067">ATP-binding</keyword>
<dbReference type="Pfam" id="PF00225">
    <property type="entry name" value="Kinesin"/>
    <property type="match status" value="1"/>
</dbReference>
<proteinExistence type="inferred from homology"/>
<dbReference type="PANTHER" id="PTHR24115">
    <property type="entry name" value="KINESIN-RELATED"/>
    <property type="match status" value="1"/>
</dbReference>
<dbReference type="GO" id="GO:0005874">
    <property type="term" value="C:microtubule"/>
    <property type="evidence" value="ECO:0007669"/>
    <property type="project" value="UniProtKB-KW"/>
</dbReference>
<dbReference type="PROSITE" id="PS50020">
    <property type="entry name" value="WW_DOMAIN_2"/>
    <property type="match status" value="1"/>
</dbReference>
<dbReference type="PANTHER" id="PTHR24115:SF1004">
    <property type="entry name" value="KINESIN-LIKE PROTEIN KIF15"/>
    <property type="match status" value="1"/>
</dbReference>
<feature type="compositionally biased region" description="Basic and acidic residues" evidence="5">
    <location>
        <begin position="437"/>
        <end position="450"/>
    </location>
</feature>
<dbReference type="InterPro" id="IPR027640">
    <property type="entry name" value="Kinesin-like_fam"/>
</dbReference>
<dbReference type="SMART" id="SM00129">
    <property type="entry name" value="KISc"/>
    <property type="match status" value="1"/>
</dbReference>
<dbReference type="Gene3D" id="3.40.850.10">
    <property type="entry name" value="Kinesin motor domain"/>
    <property type="match status" value="1"/>
</dbReference>
<dbReference type="GO" id="GO:0003777">
    <property type="term" value="F:microtubule motor activity"/>
    <property type="evidence" value="ECO:0007669"/>
    <property type="project" value="InterPro"/>
</dbReference>
<feature type="region of interest" description="Disordered" evidence="5">
    <location>
        <begin position="437"/>
        <end position="471"/>
    </location>
</feature>
<dbReference type="PROSITE" id="PS50067">
    <property type="entry name" value="KINESIN_MOTOR_2"/>
    <property type="match status" value="1"/>
</dbReference>
<evidence type="ECO:0000259" key="7">
    <source>
        <dbReference type="PROSITE" id="PS50067"/>
    </source>
</evidence>
<keyword evidence="9" id="KW-1185">Reference proteome</keyword>
<dbReference type="GO" id="GO:0005524">
    <property type="term" value="F:ATP binding"/>
    <property type="evidence" value="ECO:0007669"/>
    <property type="project" value="UniProtKB-UniRule"/>
</dbReference>
<evidence type="ECO:0000313" key="9">
    <source>
        <dbReference type="Proteomes" id="UP001230188"/>
    </source>
</evidence>
<feature type="compositionally biased region" description="Low complexity" evidence="5">
    <location>
        <begin position="507"/>
        <end position="527"/>
    </location>
</feature>
<keyword evidence="4" id="KW-0493">Microtubule</keyword>
<dbReference type="InterPro" id="IPR001752">
    <property type="entry name" value="Kinesin_motor_dom"/>
</dbReference>
<protein>
    <recommendedName>
        <fullName evidence="4">Kinesin-like protein</fullName>
    </recommendedName>
</protein>
<comment type="similarity">
    <text evidence="3 4">Belongs to the TRAFAC class myosin-kinesin ATPase superfamily. Kinesin family.</text>
</comment>
<feature type="domain" description="WW" evidence="6">
    <location>
        <begin position="628"/>
        <end position="648"/>
    </location>
</feature>
<evidence type="ECO:0000256" key="2">
    <source>
        <dbReference type="ARBA" id="ARBA00022840"/>
    </source>
</evidence>
<evidence type="ECO:0000256" key="5">
    <source>
        <dbReference type="SAM" id="MobiDB-lite"/>
    </source>
</evidence>
<keyword evidence="1 3" id="KW-0547">Nucleotide-binding</keyword>
<dbReference type="GO" id="GO:0016887">
    <property type="term" value="F:ATP hydrolysis activity"/>
    <property type="evidence" value="ECO:0007669"/>
    <property type="project" value="TreeGrafter"/>
</dbReference>
<dbReference type="Pfam" id="PF00397">
    <property type="entry name" value="WW"/>
    <property type="match status" value="1"/>
</dbReference>
<reference evidence="8" key="1">
    <citation type="submission" date="2023-01" db="EMBL/GenBank/DDBJ databases">
        <title>Metagenome sequencing of chrysophaentin producing Chrysophaeum taylorii.</title>
        <authorList>
            <person name="Davison J."/>
            <person name="Bewley C."/>
        </authorList>
    </citation>
    <scope>NUCLEOTIDE SEQUENCE</scope>
    <source>
        <strain evidence="8">NIES-1699</strain>
    </source>
</reference>
<keyword evidence="3 4" id="KW-0505">Motor protein</keyword>
<dbReference type="GO" id="GO:0007018">
    <property type="term" value="P:microtubule-based movement"/>
    <property type="evidence" value="ECO:0007669"/>
    <property type="project" value="InterPro"/>
</dbReference>
<dbReference type="SMART" id="SM00456">
    <property type="entry name" value="WW"/>
    <property type="match status" value="1"/>
</dbReference>
<feature type="compositionally biased region" description="Basic and acidic residues" evidence="5">
    <location>
        <begin position="354"/>
        <end position="373"/>
    </location>
</feature>